<comment type="subcellular location">
    <subcellularLocation>
        <location evidence="1">Cell membrane</location>
        <topology evidence="1">Multi-pass membrane protein</topology>
    </subcellularLocation>
</comment>
<dbReference type="Pfam" id="PF01899">
    <property type="entry name" value="MNHE"/>
    <property type="match status" value="1"/>
</dbReference>
<gene>
    <name evidence="7" type="ORF">RM531_09600</name>
</gene>
<evidence type="ECO:0000256" key="4">
    <source>
        <dbReference type="ARBA" id="ARBA00022692"/>
    </source>
</evidence>
<evidence type="ECO:0000256" key="6">
    <source>
        <dbReference type="ARBA" id="ARBA00023136"/>
    </source>
</evidence>
<evidence type="ECO:0000256" key="3">
    <source>
        <dbReference type="ARBA" id="ARBA00022475"/>
    </source>
</evidence>
<accession>A0ABU3B8D9</accession>
<proteinExistence type="inferred from homology"/>
<evidence type="ECO:0000313" key="7">
    <source>
        <dbReference type="EMBL" id="MDT0618731.1"/>
    </source>
</evidence>
<dbReference type="EMBL" id="JAVRHY010000007">
    <property type="protein sequence ID" value="MDT0618731.1"/>
    <property type="molecule type" value="Genomic_DNA"/>
</dbReference>
<comment type="similarity">
    <text evidence="2">Belongs to the CPA3 antiporters (TC 2.A.63) subunit E family.</text>
</comment>
<comment type="caution">
    <text evidence="7">The sequence shown here is derived from an EMBL/GenBank/DDBJ whole genome shotgun (WGS) entry which is preliminary data.</text>
</comment>
<keyword evidence="4" id="KW-0812">Transmembrane</keyword>
<name>A0ABU3B8D9_9GAMM</name>
<evidence type="ECO:0000256" key="2">
    <source>
        <dbReference type="ARBA" id="ARBA00006228"/>
    </source>
</evidence>
<keyword evidence="3" id="KW-1003">Cell membrane</keyword>
<evidence type="ECO:0000256" key="1">
    <source>
        <dbReference type="ARBA" id="ARBA00004651"/>
    </source>
</evidence>
<dbReference type="PANTHER" id="PTHR34584:SF1">
    <property type="entry name" value="NA(+)_H(+) ANTIPORTER SUBUNIT E1"/>
    <property type="match status" value="1"/>
</dbReference>
<dbReference type="RefSeq" id="WP_311658909.1">
    <property type="nucleotide sequence ID" value="NZ_JAVRHY010000007.1"/>
</dbReference>
<protein>
    <submittedName>
        <fullName evidence="7">Na+/H+ antiporter subunit E</fullName>
    </submittedName>
</protein>
<organism evidence="7 8">
    <name type="scientific">Spectribacter acetivorans</name>
    <dbReference type="NCBI Taxonomy" id="3075603"/>
    <lineage>
        <taxon>Bacteria</taxon>
        <taxon>Pseudomonadati</taxon>
        <taxon>Pseudomonadota</taxon>
        <taxon>Gammaproteobacteria</taxon>
        <taxon>Salinisphaerales</taxon>
        <taxon>Salinisphaeraceae</taxon>
        <taxon>Spectribacter</taxon>
    </lineage>
</organism>
<evidence type="ECO:0000256" key="5">
    <source>
        <dbReference type="ARBA" id="ARBA00022989"/>
    </source>
</evidence>
<dbReference type="PROSITE" id="PS51257">
    <property type="entry name" value="PROKAR_LIPOPROTEIN"/>
    <property type="match status" value="1"/>
</dbReference>
<sequence>MQRYSVSLGAVLVALWLLLSGHYSALLLGFGAASCLLVLWLARRMGAVDAETQPLYLMRHLPGYWLWLMAQIARSNIDVIRRVLRGHNAISPTMETVQVSGRTELAQTILANSITLTPGTVSVDARRNTITVHAISAEGAADLNGGEMDQRVRGLETREPGYHR</sequence>
<dbReference type="Proteomes" id="UP001259982">
    <property type="component" value="Unassembled WGS sequence"/>
</dbReference>
<keyword evidence="5" id="KW-1133">Transmembrane helix</keyword>
<reference evidence="7 8" key="1">
    <citation type="submission" date="2023-09" db="EMBL/GenBank/DDBJ databases">
        <authorList>
            <person name="Rey-Velasco X."/>
        </authorList>
    </citation>
    <scope>NUCLEOTIDE SEQUENCE [LARGE SCALE GENOMIC DNA]</scope>
    <source>
        <strain evidence="7 8">P385</strain>
    </source>
</reference>
<dbReference type="PANTHER" id="PTHR34584">
    <property type="entry name" value="NA(+)/H(+) ANTIPORTER SUBUNIT E1"/>
    <property type="match status" value="1"/>
</dbReference>
<keyword evidence="6" id="KW-0472">Membrane</keyword>
<keyword evidence="8" id="KW-1185">Reference proteome</keyword>
<evidence type="ECO:0000313" key="8">
    <source>
        <dbReference type="Proteomes" id="UP001259982"/>
    </source>
</evidence>
<dbReference type="InterPro" id="IPR002758">
    <property type="entry name" value="Cation_antiport_E"/>
</dbReference>